<dbReference type="PANTHER" id="PTHR43701:SF2">
    <property type="entry name" value="MEMBRANE TRANSPORTER PROTEIN YJNA-RELATED"/>
    <property type="match status" value="1"/>
</dbReference>
<dbReference type="EMBL" id="JARAWP010000019">
    <property type="protein sequence ID" value="MDX3022144.1"/>
    <property type="molecule type" value="Genomic_DNA"/>
</dbReference>
<evidence type="ECO:0000313" key="8">
    <source>
        <dbReference type="EMBL" id="MDX2965240.1"/>
    </source>
</evidence>
<dbReference type="EMBL" id="JARAWC010000039">
    <property type="protein sequence ID" value="MDX2965240.1"/>
    <property type="molecule type" value="Genomic_DNA"/>
</dbReference>
<evidence type="ECO:0000313" key="10">
    <source>
        <dbReference type="Proteomes" id="UP001272987"/>
    </source>
</evidence>
<dbReference type="GeneID" id="69809346"/>
<feature type="transmembrane region" description="Helical" evidence="6">
    <location>
        <begin position="43"/>
        <end position="60"/>
    </location>
</feature>
<proteinExistence type="inferred from homology"/>
<keyword evidence="10" id="KW-1185">Reference proteome</keyword>
<dbReference type="InterPro" id="IPR051598">
    <property type="entry name" value="TSUP/Inactive_protease-like"/>
</dbReference>
<dbReference type="PANTHER" id="PTHR43701">
    <property type="entry name" value="MEMBRANE TRANSPORTER PROTEIN MJ0441-RELATED"/>
    <property type="match status" value="1"/>
</dbReference>
<keyword evidence="5 6" id="KW-0472">Membrane</keyword>
<feature type="transmembrane region" description="Helical" evidence="6">
    <location>
        <begin position="259"/>
        <end position="277"/>
    </location>
</feature>
<dbReference type="Proteomes" id="UP001282288">
    <property type="component" value="Unassembled WGS sequence"/>
</dbReference>
<comment type="similarity">
    <text evidence="2 6">Belongs to the 4-toluene sulfonate uptake permease (TSUP) (TC 2.A.102) family.</text>
</comment>
<feature type="transmembrane region" description="Helical" evidence="6">
    <location>
        <begin position="133"/>
        <end position="160"/>
    </location>
</feature>
<feature type="transmembrane region" description="Helical" evidence="6">
    <location>
        <begin position="197"/>
        <end position="217"/>
    </location>
</feature>
<comment type="caution">
    <text evidence="8">The sequence shown here is derived from an EMBL/GenBank/DDBJ whole genome shotgun (WGS) entry which is preliminary data.</text>
</comment>
<evidence type="ECO:0000313" key="9">
    <source>
        <dbReference type="EMBL" id="MDX3022144.1"/>
    </source>
</evidence>
<feature type="transmembrane region" description="Helical" evidence="6">
    <location>
        <begin position="67"/>
        <end position="85"/>
    </location>
</feature>
<evidence type="ECO:0000313" key="11">
    <source>
        <dbReference type="Proteomes" id="UP001282288"/>
    </source>
</evidence>
<evidence type="ECO:0000256" key="5">
    <source>
        <dbReference type="ARBA" id="ARBA00023136"/>
    </source>
</evidence>
<evidence type="ECO:0000256" key="4">
    <source>
        <dbReference type="ARBA" id="ARBA00022989"/>
    </source>
</evidence>
<accession>A0AAP6EK57</accession>
<dbReference type="AlphaFoldDB" id="A0AAP6EK57"/>
<organism evidence="8 11">
    <name type="scientific">Streptomyces acidiscabies</name>
    <dbReference type="NCBI Taxonomy" id="42234"/>
    <lineage>
        <taxon>Bacteria</taxon>
        <taxon>Bacillati</taxon>
        <taxon>Actinomycetota</taxon>
        <taxon>Actinomycetes</taxon>
        <taxon>Kitasatosporales</taxon>
        <taxon>Streptomycetaceae</taxon>
        <taxon>Streptomyces</taxon>
    </lineage>
</organism>
<keyword evidence="4 6" id="KW-1133">Transmembrane helix</keyword>
<feature type="transmembrane region" description="Helical" evidence="6">
    <location>
        <begin position="91"/>
        <end position="112"/>
    </location>
</feature>
<dbReference type="RefSeq" id="WP_010360025.1">
    <property type="nucleotide sequence ID" value="NZ_BCMK01000008.1"/>
</dbReference>
<evidence type="ECO:0000256" key="6">
    <source>
        <dbReference type="RuleBase" id="RU363041"/>
    </source>
</evidence>
<keyword evidence="3 6" id="KW-0812">Transmembrane</keyword>
<dbReference type="Proteomes" id="UP001272987">
    <property type="component" value="Unassembled WGS sequence"/>
</dbReference>
<gene>
    <name evidence="8" type="ORF">PV399_36790</name>
    <name evidence="9" type="ORF">PV666_30285</name>
</gene>
<evidence type="ECO:0000256" key="3">
    <source>
        <dbReference type="ARBA" id="ARBA00022692"/>
    </source>
</evidence>
<keyword evidence="6" id="KW-1003">Cell membrane</keyword>
<evidence type="ECO:0000256" key="1">
    <source>
        <dbReference type="ARBA" id="ARBA00004141"/>
    </source>
</evidence>
<evidence type="ECO:0000256" key="2">
    <source>
        <dbReference type="ARBA" id="ARBA00009142"/>
    </source>
</evidence>
<dbReference type="InterPro" id="IPR002781">
    <property type="entry name" value="TM_pro_TauE-like"/>
</dbReference>
<reference evidence="8 10" key="1">
    <citation type="journal article" date="2023" name="Microb. Genom.">
        <title>Mesoterricola silvestris gen. nov., sp. nov., Mesoterricola sediminis sp. nov., Geothrix oryzae sp. nov., Geothrix edaphica sp. nov., Geothrix rubra sp. nov., and Geothrix limicola sp. nov., six novel members of Acidobacteriota isolated from soils.</title>
        <authorList>
            <person name="Weisberg A.J."/>
            <person name="Pearce E."/>
            <person name="Kramer C.G."/>
            <person name="Chang J.H."/>
            <person name="Clarke C.R."/>
        </authorList>
    </citation>
    <scope>NUCLEOTIDE SEQUENCE</scope>
    <source>
        <strain evidence="9 10">NB05-1H</strain>
        <strain evidence="8">NRRL_B-16521</strain>
    </source>
</reference>
<feature type="region of interest" description="Disordered" evidence="7">
    <location>
        <begin position="281"/>
        <end position="306"/>
    </location>
</feature>
<dbReference type="Pfam" id="PF01925">
    <property type="entry name" value="TauE"/>
    <property type="match status" value="1"/>
</dbReference>
<sequence length="306" mass="30987">MIALIIAASLLIGAGLGILGGGGSILTVPVLVYLAGMGTKEAIATSLFVVGVTSAAGVLPHARAGRVRWRTGLLFGVAGMSGAYAGGRLAALVPATVLLILFALVMIATAVAMIRGRRRKPQQPRRELPVSAILLNGAAVGLVTGLVGAGGGFLIVPALALFGGLPMPVAAATSLQVIALQSFAGFAGHLSGTHIDWPLAALVTATAVVGSLLGGLLAGRIPQDGLRRAFGWFVAAMGVFVLAQQITPGVRHALVASPWTWSMAATAAVGLSSWYVLRRSGGTRDRDDAPDPAGEAGGTRIPRTRT</sequence>
<name>A0AAP6EK57_9ACTN</name>
<comment type="subcellular location">
    <subcellularLocation>
        <location evidence="6">Cell membrane</location>
        <topology evidence="6">Multi-pass membrane protein</topology>
    </subcellularLocation>
    <subcellularLocation>
        <location evidence="1">Membrane</location>
        <topology evidence="1">Multi-pass membrane protein</topology>
    </subcellularLocation>
</comment>
<feature type="transmembrane region" description="Helical" evidence="6">
    <location>
        <begin position="229"/>
        <end position="247"/>
    </location>
</feature>
<dbReference type="GO" id="GO:0005886">
    <property type="term" value="C:plasma membrane"/>
    <property type="evidence" value="ECO:0007669"/>
    <property type="project" value="UniProtKB-SubCell"/>
</dbReference>
<evidence type="ECO:0000256" key="7">
    <source>
        <dbReference type="SAM" id="MobiDB-lite"/>
    </source>
</evidence>
<protein>
    <recommendedName>
        <fullName evidence="6">Probable membrane transporter protein</fullName>
    </recommendedName>
</protein>